<dbReference type="InterPro" id="IPR036890">
    <property type="entry name" value="HATPase_C_sf"/>
</dbReference>
<dbReference type="PANTHER" id="PTHR43065">
    <property type="entry name" value="SENSOR HISTIDINE KINASE"/>
    <property type="match status" value="1"/>
</dbReference>
<dbReference type="EMBL" id="CP045350">
    <property type="protein sequence ID" value="QFT26660.1"/>
    <property type="molecule type" value="Genomic_DNA"/>
</dbReference>
<accession>A0A5P9CK82</accession>
<gene>
    <name evidence="7" type="primary">zraS5</name>
    <name evidence="7" type="ORF">FIV01_09490</name>
</gene>
<sequence length="731" mass="82027">MKDFNQNRDQMSADALISRHKFMFYGVLLLIVLLTLGGSFYLSKEVRVQEVNKLEHKALEVLIALNKTLSVSFDHVDKMRNAVEGAYRYPELSPSQSALTFLEKNTIGSVKNAPWENLPEEVRQELGQLYVRSNIGDYSFDLRTILMAVPEIVSTHSQHKDFQWSYYYDDEQALTYLYPWLSYKDLLVATNTDDMDKAIDVIYQAGGTYPLELVGPSNNSEKKNVWTTPYLDAGGKGMMVSLLAPVYNKERFVGAVGTDITLKVLDYILTEQPIDVARLTIIDKQGLVVADSEGALLSAKQVVKQEGVLTLVAIGAAHKAEHGVLNQTENGYWSAYDLPNTPWKLVLEITEEKLSDHILAIVMPHIFMAMMFTLLLLIVVLYQHWHFSQPAMRLAHFIEGLPENRDLSIPKIPQRWYYWFEHAAATEKDRREYLEKTNQQTIELEHRVDERTQELQQALEVLKATQEELVRSEKLSGLGSLVAGIAHELNTPIGNAIVVASSLKEFNSTFIESTKEGIRRSTLDAYIDQSAQSADSIERNLRRAAELISSFKQVAVDQSSYQRRKFELDEVLHELRVTMTPSLSRSRVVLTEECSQAIHMDSHPGPLTQILMNLLSNALVHAFTGHEHRTIEIKGQQIEDKAIITVTDNGQGIAPEHIGKVFDPFFTTRLGQGGSGLGLNIVYNLVIDLLGGDIKVTSELGQGCCFTLTLPLVAPENKTSEGAVESMRDGG</sequence>
<dbReference type="AlphaFoldDB" id="A0A5P9CK82"/>
<keyword evidence="4" id="KW-0175">Coiled coil</keyword>
<dbReference type="PRINTS" id="PR00344">
    <property type="entry name" value="BCTRLSENSOR"/>
</dbReference>
<evidence type="ECO:0000256" key="5">
    <source>
        <dbReference type="SAM" id="Phobius"/>
    </source>
</evidence>
<comment type="catalytic activity">
    <reaction evidence="1">
        <text>ATP + protein L-histidine = ADP + protein N-phospho-L-histidine.</text>
        <dbReference type="EC" id="2.7.13.3"/>
    </reaction>
</comment>
<evidence type="ECO:0000256" key="3">
    <source>
        <dbReference type="ARBA" id="ARBA00022553"/>
    </source>
</evidence>
<dbReference type="EC" id="2.7.13.3" evidence="2"/>
<dbReference type="Proteomes" id="UP000326936">
    <property type="component" value="Chromosome"/>
</dbReference>
<keyword evidence="3" id="KW-0597">Phosphoprotein</keyword>
<name>A0A5P9CK82_9VIBR</name>
<keyword evidence="5" id="KW-0472">Membrane</keyword>
<dbReference type="Gene3D" id="3.30.565.10">
    <property type="entry name" value="Histidine kinase-like ATPase, C-terminal domain"/>
    <property type="match status" value="1"/>
</dbReference>
<keyword evidence="5" id="KW-1133">Transmembrane helix</keyword>
<dbReference type="KEGG" id="vaq:FIV01_09490"/>
<dbReference type="Gene3D" id="3.30.450.20">
    <property type="entry name" value="PAS domain"/>
    <property type="match status" value="2"/>
</dbReference>
<dbReference type="GO" id="GO:0000155">
    <property type="term" value="F:phosphorelay sensor kinase activity"/>
    <property type="evidence" value="ECO:0007669"/>
    <property type="project" value="InterPro"/>
</dbReference>
<proteinExistence type="predicted"/>
<reference evidence="7 8" key="1">
    <citation type="submission" date="2019-10" db="EMBL/GenBank/DDBJ databases">
        <title>Complete genome sequence of Vibrio sp. strain THAF100, isolated from non-filtered water from the water column of tank 6 of a marine aquarium containing stony-coral fragments. Water maintained at 26 degree C.</title>
        <authorList>
            <person name="Ruckert C."/>
            <person name="Franco A."/>
            <person name="Kalinowski J."/>
            <person name="Glaeser S."/>
        </authorList>
    </citation>
    <scope>NUCLEOTIDE SEQUENCE [LARGE SCALE GENOMIC DNA]</scope>
    <source>
        <strain evidence="7 8">THAF100</strain>
    </source>
</reference>
<keyword evidence="5" id="KW-0812">Transmembrane</keyword>
<evidence type="ECO:0000313" key="7">
    <source>
        <dbReference type="EMBL" id="QFT26660.1"/>
    </source>
</evidence>
<dbReference type="Gene3D" id="1.10.287.130">
    <property type="match status" value="1"/>
</dbReference>
<protein>
    <recommendedName>
        <fullName evidence="2">histidine kinase</fullName>
        <ecNumber evidence="2">2.7.13.3</ecNumber>
    </recommendedName>
</protein>
<dbReference type="SUPFAM" id="SSF55874">
    <property type="entry name" value="ATPase domain of HSP90 chaperone/DNA topoisomerase II/histidine kinase"/>
    <property type="match status" value="1"/>
</dbReference>
<evidence type="ECO:0000313" key="8">
    <source>
        <dbReference type="Proteomes" id="UP000326936"/>
    </source>
</evidence>
<keyword evidence="8" id="KW-1185">Reference proteome</keyword>
<dbReference type="SMART" id="SM00387">
    <property type="entry name" value="HATPase_c"/>
    <property type="match status" value="1"/>
</dbReference>
<organism evidence="7 8">
    <name type="scientific">Vibrio aquimaris</name>
    <dbReference type="NCBI Taxonomy" id="2587862"/>
    <lineage>
        <taxon>Bacteria</taxon>
        <taxon>Pseudomonadati</taxon>
        <taxon>Pseudomonadota</taxon>
        <taxon>Gammaproteobacteria</taxon>
        <taxon>Vibrionales</taxon>
        <taxon>Vibrionaceae</taxon>
        <taxon>Vibrio</taxon>
    </lineage>
</organism>
<dbReference type="CDD" id="cd00082">
    <property type="entry name" value="HisKA"/>
    <property type="match status" value="1"/>
</dbReference>
<feature type="coiled-coil region" evidence="4">
    <location>
        <begin position="434"/>
        <end position="475"/>
    </location>
</feature>
<dbReference type="InterPro" id="IPR004358">
    <property type="entry name" value="Sig_transdc_His_kin-like_C"/>
</dbReference>
<feature type="transmembrane region" description="Helical" evidence="5">
    <location>
        <begin position="21"/>
        <end position="42"/>
    </location>
</feature>
<dbReference type="Pfam" id="PF22673">
    <property type="entry name" value="MCP-like_PDC_1"/>
    <property type="match status" value="1"/>
</dbReference>
<evidence type="ECO:0000256" key="2">
    <source>
        <dbReference type="ARBA" id="ARBA00012438"/>
    </source>
</evidence>
<dbReference type="InterPro" id="IPR003594">
    <property type="entry name" value="HATPase_dom"/>
</dbReference>
<dbReference type="PROSITE" id="PS50109">
    <property type="entry name" value="HIS_KIN"/>
    <property type="match status" value="1"/>
</dbReference>
<dbReference type="RefSeq" id="WP_246210385.1">
    <property type="nucleotide sequence ID" value="NZ_CBCSDK010000007.1"/>
</dbReference>
<evidence type="ECO:0000256" key="1">
    <source>
        <dbReference type="ARBA" id="ARBA00000085"/>
    </source>
</evidence>
<dbReference type="InterPro" id="IPR003661">
    <property type="entry name" value="HisK_dim/P_dom"/>
</dbReference>
<feature type="domain" description="Histidine kinase" evidence="6">
    <location>
        <begin position="484"/>
        <end position="714"/>
    </location>
</feature>
<dbReference type="PANTHER" id="PTHR43065:SF42">
    <property type="entry name" value="TWO-COMPONENT SENSOR PPRA"/>
    <property type="match status" value="1"/>
</dbReference>
<keyword evidence="7" id="KW-0808">Transferase</keyword>
<evidence type="ECO:0000259" key="6">
    <source>
        <dbReference type="PROSITE" id="PS50109"/>
    </source>
</evidence>
<dbReference type="Pfam" id="PF02518">
    <property type="entry name" value="HATPase_c"/>
    <property type="match status" value="1"/>
</dbReference>
<feature type="transmembrane region" description="Helical" evidence="5">
    <location>
        <begin position="358"/>
        <end position="382"/>
    </location>
</feature>
<evidence type="ECO:0000256" key="4">
    <source>
        <dbReference type="SAM" id="Coils"/>
    </source>
</evidence>
<dbReference type="InterPro" id="IPR005467">
    <property type="entry name" value="His_kinase_dom"/>
</dbReference>